<dbReference type="EMBL" id="FOTI01000052">
    <property type="protein sequence ID" value="SFM01182.1"/>
    <property type="molecule type" value="Genomic_DNA"/>
</dbReference>
<evidence type="ECO:0000256" key="1">
    <source>
        <dbReference type="ARBA" id="ARBA00022500"/>
    </source>
</evidence>
<dbReference type="Pfam" id="PF03975">
    <property type="entry name" value="CheD"/>
    <property type="match status" value="1"/>
</dbReference>
<dbReference type="RefSeq" id="WP_218142083.1">
    <property type="nucleotide sequence ID" value="NZ_FOTI01000052.1"/>
</dbReference>
<dbReference type="Proteomes" id="UP000199006">
    <property type="component" value="Unassembled WGS sequence"/>
</dbReference>
<organism evidence="4 5">
    <name type="scientific">Halanaerobium salsuginis</name>
    <dbReference type="NCBI Taxonomy" id="29563"/>
    <lineage>
        <taxon>Bacteria</taxon>
        <taxon>Bacillati</taxon>
        <taxon>Bacillota</taxon>
        <taxon>Clostridia</taxon>
        <taxon>Halanaerobiales</taxon>
        <taxon>Halanaerobiaceae</taxon>
        <taxon>Halanaerobium</taxon>
    </lineage>
</organism>
<dbReference type="GO" id="GO:0006935">
    <property type="term" value="P:chemotaxis"/>
    <property type="evidence" value="ECO:0007669"/>
    <property type="project" value="UniProtKB-UniRule"/>
</dbReference>
<comment type="catalytic activity">
    <reaction evidence="3">
        <text>L-glutaminyl-[protein] + H2O = L-glutamyl-[protein] + NH4(+)</text>
        <dbReference type="Rhea" id="RHEA:16441"/>
        <dbReference type="Rhea" id="RHEA-COMP:10207"/>
        <dbReference type="Rhea" id="RHEA-COMP:10208"/>
        <dbReference type="ChEBI" id="CHEBI:15377"/>
        <dbReference type="ChEBI" id="CHEBI:28938"/>
        <dbReference type="ChEBI" id="CHEBI:29973"/>
        <dbReference type="ChEBI" id="CHEBI:30011"/>
        <dbReference type="EC" id="3.5.1.44"/>
    </reaction>
</comment>
<proteinExistence type="inferred from homology"/>
<keyword evidence="2 3" id="KW-0378">Hydrolase</keyword>
<comment type="similarity">
    <text evidence="3">Belongs to the CheD family.</text>
</comment>
<dbReference type="Gene3D" id="3.30.1330.200">
    <property type="match status" value="1"/>
</dbReference>
<gene>
    <name evidence="3" type="primary">cheD</name>
    <name evidence="4" type="ORF">SAMN02983006_02571</name>
</gene>
<keyword evidence="1 3" id="KW-0145">Chemotaxis</keyword>
<dbReference type="InterPro" id="IPR038592">
    <property type="entry name" value="CheD-like_sf"/>
</dbReference>
<protein>
    <recommendedName>
        <fullName evidence="3">Probable chemoreceptor glutamine deamidase CheD</fullName>
        <ecNumber evidence="3">3.5.1.44</ecNumber>
    </recommendedName>
</protein>
<dbReference type="PANTHER" id="PTHR35147:SF1">
    <property type="entry name" value="CHEMORECEPTOR GLUTAMINE DEAMIDASE CHED-RELATED"/>
    <property type="match status" value="1"/>
</dbReference>
<evidence type="ECO:0000313" key="5">
    <source>
        <dbReference type="Proteomes" id="UP000199006"/>
    </source>
</evidence>
<dbReference type="PROSITE" id="PS51257">
    <property type="entry name" value="PROKAR_LIPOPROTEIN"/>
    <property type="match status" value="1"/>
</dbReference>
<evidence type="ECO:0000256" key="3">
    <source>
        <dbReference type="HAMAP-Rule" id="MF_01440"/>
    </source>
</evidence>
<dbReference type="HAMAP" id="MF_01440">
    <property type="entry name" value="CheD"/>
    <property type="match status" value="1"/>
</dbReference>
<dbReference type="InterPro" id="IPR005659">
    <property type="entry name" value="Chemorcpt_Glu_NH3ase_CheD"/>
</dbReference>
<name>A0A1I4MCT2_9FIRM</name>
<comment type="function">
    <text evidence="3">Probably deamidates glutamine residues to glutamate on methyl-accepting chemotaxis receptors (MCPs), playing an important role in chemotaxis.</text>
</comment>
<evidence type="ECO:0000256" key="2">
    <source>
        <dbReference type="ARBA" id="ARBA00022801"/>
    </source>
</evidence>
<keyword evidence="5" id="KW-1185">Reference proteome</keyword>
<dbReference type="GO" id="GO:0050568">
    <property type="term" value="F:protein-glutamine glutaminase activity"/>
    <property type="evidence" value="ECO:0007669"/>
    <property type="project" value="UniProtKB-UniRule"/>
</dbReference>
<dbReference type="InterPro" id="IPR011324">
    <property type="entry name" value="Cytotoxic_necrot_fac-like_cat"/>
</dbReference>
<accession>A0A1I4MCT2</accession>
<dbReference type="SUPFAM" id="SSF64438">
    <property type="entry name" value="CNF1/YfiH-like putative cysteine hydrolases"/>
    <property type="match status" value="1"/>
</dbReference>
<dbReference type="STRING" id="29563.SAMN02983006_02571"/>
<dbReference type="AlphaFoldDB" id="A0A1I4MCT2"/>
<reference evidence="4 5" key="1">
    <citation type="submission" date="2016-10" db="EMBL/GenBank/DDBJ databases">
        <authorList>
            <person name="de Groot N.N."/>
        </authorList>
    </citation>
    <scope>NUCLEOTIDE SEQUENCE [LARGE SCALE GENOMIC DNA]</scope>
    <source>
        <strain evidence="4 5">ATCC 51327</strain>
    </source>
</reference>
<dbReference type="PANTHER" id="PTHR35147">
    <property type="entry name" value="CHEMORECEPTOR GLUTAMINE DEAMIDASE CHED-RELATED"/>
    <property type="match status" value="1"/>
</dbReference>
<evidence type="ECO:0000313" key="4">
    <source>
        <dbReference type="EMBL" id="SFM01182.1"/>
    </source>
</evidence>
<dbReference type="EC" id="3.5.1.44" evidence="3"/>
<dbReference type="CDD" id="cd16352">
    <property type="entry name" value="CheD"/>
    <property type="match status" value="1"/>
</dbReference>
<sequence>MPSPEKSLEKVVVKMADHAIGDKNVLLATLGLGSCIGIALYDKFAKVGGLVHIMLPKNPGGKNIVKYADTGIPYLIEEVVNLGASQRRLSAKIVGGAGMFKSESGDSVMQIGKRNITAVKEILKDENIKLIGSDVGKDYGRSMYFYLDDGRVEIKSFNRDLIVI</sequence>